<dbReference type="OrthoDB" id="3644290at2759"/>
<sequence length="201" mass="22716">MPVVDSDDATATAADASAEKPRRVTKFARQQAEKQIQELTEKLTVCSWMVDVDNPLFNRHIAPDFKFHLSNCRPLNSLQEYKEHLAGVKAAFPNWKTQVLECNVELQDKMSKAKGWVLMRHIDYPEGCEREALNIFTWKRDEEDMWVCHGHFGFPGVAPLPLPLEAASPHEDWHNPSASQSSSYEDSDPSSTPHSDSTHAS</sequence>
<reference evidence="2" key="1">
    <citation type="journal article" date="2020" name="Stud. Mycol.">
        <title>101 Dothideomycetes genomes: a test case for predicting lifestyles and emergence of pathogens.</title>
        <authorList>
            <person name="Haridas S."/>
            <person name="Albert R."/>
            <person name="Binder M."/>
            <person name="Bloem J."/>
            <person name="Labutti K."/>
            <person name="Salamov A."/>
            <person name="Andreopoulos B."/>
            <person name="Baker S."/>
            <person name="Barry K."/>
            <person name="Bills G."/>
            <person name="Bluhm B."/>
            <person name="Cannon C."/>
            <person name="Castanera R."/>
            <person name="Culley D."/>
            <person name="Daum C."/>
            <person name="Ezra D."/>
            <person name="Gonzalez J."/>
            <person name="Henrissat B."/>
            <person name="Kuo A."/>
            <person name="Liang C."/>
            <person name="Lipzen A."/>
            <person name="Lutzoni F."/>
            <person name="Magnuson J."/>
            <person name="Mondo S."/>
            <person name="Nolan M."/>
            <person name="Ohm R."/>
            <person name="Pangilinan J."/>
            <person name="Park H.-J."/>
            <person name="Ramirez L."/>
            <person name="Alfaro M."/>
            <person name="Sun H."/>
            <person name="Tritt A."/>
            <person name="Yoshinaga Y."/>
            <person name="Zwiers L.-H."/>
            <person name="Turgeon B."/>
            <person name="Goodwin S."/>
            <person name="Spatafora J."/>
            <person name="Crous P."/>
            <person name="Grigoriev I."/>
        </authorList>
    </citation>
    <scope>NUCLEOTIDE SEQUENCE</scope>
    <source>
        <strain evidence="2">SCOH1-5</strain>
    </source>
</reference>
<dbReference type="AlphaFoldDB" id="A0A6A6FK47"/>
<evidence type="ECO:0008006" key="4">
    <source>
        <dbReference type="Google" id="ProtNLM"/>
    </source>
</evidence>
<proteinExistence type="predicted"/>
<dbReference type="Proteomes" id="UP000799539">
    <property type="component" value="Unassembled WGS sequence"/>
</dbReference>
<feature type="compositionally biased region" description="Low complexity" evidence="1">
    <location>
        <begin position="177"/>
        <end position="201"/>
    </location>
</feature>
<evidence type="ECO:0000313" key="3">
    <source>
        <dbReference type="Proteomes" id="UP000799539"/>
    </source>
</evidence>
<keyword evidence="3" id="KW-1185">Reference proteome</keyword>
<name>A0A6A6FK47_9PEZI</name>
<feature type="region of interest" description="Disordered" evidence="1">
    <location>
        <begin position="1"/>
        <end position="23"/>
    </location>
</feature>
<protein>
    <recommendedName>
        <fullName evidence="4">SnoaL-like domain-containing protein</fullName>
    </recommendedName>
</protein>
<organism evidence="2 3">
    <name type="scientific">Cercospora zeae-maydis SCOH1-5</name>
    <dbReference type="NCBI Taxonomy" id="717836"/>
    <lineage>
        <taxon>Eukaryota</taxon>
        <taxon>Fungi</taxon>
        <taxon>Dikarya</taxon>
        <taxon>Ascomycota</taxon>
        <taxon>Pezizomycotina</taxon>
        <taxon>Dothideomycetes</taxon>
        <taxon>Dothideomycetidae</taxon>
        <taxon>Mycosphaerellales</taxon>
        <taxon>Mycosphaerellaceae</taxon>
        <taxon>Cercospora</taxon>
    </lineage>
</organism>
<evidence type="ECO:0000313" key="2">
    <source>
        <dbReference type="EMBL" id="KAF2213807.1"/>
    </source>
</evidence>
<accession>A0A6A6FK47</accession>
<gene>
    <name evidence="2" type="ORF">CERZMDRAFT_83251</name>
</gene>
<evidence type="ECO:0000256" key="1">
    <source>
        <dbReference type="SAM" id="MobiDB-lite"/>
    </source>
</evidence>
<feature type="region of interest" description="Disordered" evidence="1">
    <location>
        <begin position="163"/>
        <end position="201"/>
    </location>
</feature>
<dbReference type="EMBL" id="ML992669">
    <property type="protein sequence ID" value="KAF2213807.1"/>
    <property type="molecule type" value="Genomic_DNA"/>
</dbReference>